<dbReference type="GO" id="GO:0009055">
    <property type="term" value="F:electron transfer activity"/>
    <property type="evidence" value="ECO:0007669"/>
    <property type="project" value="UniProtKB-UniRule"/>
</dbReference>
<dbReference type="SUPFAM" id="SSF52218">
    <property type="entry name" value="Flavoproteins"/>
    <property type="match status" value="1"/>
</dbReference>
<evidence type="ECO:0000256" key="2">
    <source>
        <dbReference type="ARBA" id="ARBA00003297"/>
    </source>
</evidence>
<dbReference type="EMBL" id="JAAIUV010000003">
    <property type="protein sequence ID" value="NEX77975.1"/>
    <property type="molecule type" value="Genomic_DNA"/>
</dbReference>
<evidence type="ECO:0000313" key="10">
    <source>
        <dbReference type="EMBL" id="NEX77975.1"/>
    </source>
</evidence>
<evidence type="ECO:0000256" key="4">
    <source>
        <dbReference type="ARBA" id="ARBA00022448"/>
    </source>
</evidence>
<sequence length="161" mass="18410">MKMFIGYVSLSGNTEEMANILKNTLLSKGCEADMESLETVEVQSLLDYDCIFIGTYTWGDGDLPYEAEDFYHELLEYHLTGQNAACFGSGDHAYPNFCAAVDTISHQLIQCGCNVFPESLKIELDPQTEDKIRQCQQFAQSVYEWVLLKKEMNQRVKQYFL</sequence>
<dbReference type="PANTHER" id="PTHR42809:SF1">
    <property type="entry name" value="FLAVODOXIN 1"/>
    <property type="match status" value="1"/>
</dbReference>
<evidence type="ECO:0000256" key="1">
    <source>
        <dbReference type="ARBA" id="ARBA00001917"/>
    </source>
</evidence>
<keyword evidence="4 8" id="KW-0813">Transport</keyword>
<keyword evidence="5 8" id="KW-0285">Flavoprotein</keyword>
<dbReference type="Pfam" id="PF00258">
    <property type="entry name" value="Flavodoxin_1"/>
    <property type="match status" value="1"/>
</dbReference>
<feature type="domain" description="Flavodoxin-like" evidence="9">
    <location>
        <begin position="3"/>
        <end position="143"/>
    </location>
</feature>
<evidence type="ECO:0000256" key="7">
    <source>
        <dbReference type="ARBA" id="ARBA00022982"/>
    </source>
</evidence>
<dbReference type="NCBIfam" id="TIGR01753">
    <property type="entry name" value="flav_short"/>
    <property type="match status" value="1"/>
</dbReference>
<dbReference type="PANTHER" id="PTHR42809">
    <property type="entry name" value="FLAVODOXIN 2"/>
    <property type="match status" value="1"/>
</dbReference>
<dbReference type="PROSITE" id="PS50902">
    <property type="entry name" value="FLAVODOXIN_LIKE"/>
    <property type="match status" value="1"/>
</dbReference>
<evidence type="ECO:0000259" key="9">
    <source>
        <dbReference type="PROSITE" id="PS50902"/>
    </source>
</evidence>
<evidence type="ECO:0000313" key="11">
    <source>
        <dbReference type="Proteomes" id="UP000481621"/>
    </source>
</evidence>
<dbReference type="InterPro" id="IPR050619">
    <property type="entry name" value="Flavodoxin"/>
</dbReference>
<comment type="cofactor">
    <cofactor evidence="1 8">
        <name>FMN</name>
        <dbReference type="ChEBI" id="CHEBI:58210"/>
    </cofactor>
</comment>
<evidence type="ECO:0000256" key="5">
    <source>
        <dbReference type="ARBA" id="ARBA00022630"/>
    </source>
</evidence>
<dbReference type="InterPro" id="IPR010087">
    <property type="entry name" value="Flav_short"/>
</dbReference>
<comment type="caution">
    <text evidence="10">The sequence shown here is derived from an EMBL/GenBank/DDBJ whole genome shotgun (WGS) entry which is preliminary data.</text>
</comment>
<protein>
    <recommendedName>
        <fullName evidence="8">Flavodoxin</fullName>
    </recommendedName>
</protein>
<dbReference type="Gene3D" id="3.40.50.360">
    <property type="match status" value="1"/>
</dbReference>
<name>A0A6B3TLZ7_9BACI</name>
<organism evidence="10 11">
    <name type="scientific">Neobacillus thermocopriae</name>
    <dbReference type="NCBI Taxonomy" id="1215031"/>
    <lineage>
        <taxon>Bacteria</taxon>
        <taxon>Bacillati</taxon>
        <taxon>Bacillota</taxon>
        <taxon>Bacilli</taxon>
        <taxon>Bacillales</taxon>
        <taxon>Bacillaceae</taxon>
        <taxon>Neobacillus</taxon>
    </lineage>
</organism>
<dbReference type="AlphaFoldDB" id="A0A6B3TLZ7"/>
<dbReference type="NCBIfam" id="NF005216">
    <property type="entry name" value="PRK06703.1"/>
    <property type="match status" value="1"/>
</dbReference>
<keyword evidence="7 8" id="KW-0249">Electron transport</keyword>
<proteinExistence type="inferred from homology"/>
<keyword evidence="6 8" id="KW-0288">FMN</keyword>
<dbReference type="InterPro" id="IPR008254">
    <property type="entry name" value="Flavodoxin/NO_synth"/>
</dbReference>
<keyword evidence="11" id="KW-1185">Reference proteome</keyword>
<dbReference type="Proteomes" id="UP000481621">
    <property type="component" value="Unassembled WGS sequence"/>
</dbReference>
<evidence type="ECO:0000256" key="3">
    <source>
        <dbReference type="ARBA" id="ARBA00005267"/>
    </source>
</evidence>
<accession>A0A6B3TLZ7</accession>
<reference evidence="10" key="1">
    <citation type="submission" date="2020-02" db="EMBL/GenBank/DDBJ databases">
        <title>Bacillus sedimentmangrovi sp. nov., isolated from sediment of the mangrove ecosystem.</title>
        <authorList>
            <person name="Liu G."/>
        </authorList>
    </citation>
    <scope>NUCLEOTIDE SEQUENCE [LARGE SCALE GENOMIC DNA]</scope>
    <source>
        <strain evidence="10">SgZ-7</strain>
    </source>
</reference>
<dbReference type="RefSeq" id="WP_163250501.1">
    <property type="nucleotide sequence ID" value="NZ_JAAIUV010000003.1"/>
</dbReference>
<evidence type="ECO:0000256" key="6">
    <source>
        <dbReference type="ARBA" id="ARBA00022643"/>
    </source>
</evidence>
<gene>
    <name evidence="10" type="ORF">G4Z05_03610</name>
</gene>
<dbReference type="GO" id="GO:0016651">
    <property type="term" value="F:oxidoreductase activity, acting on NAD(P)H"/>
    <property type="evidence" value="ECO:0007669"/>
    <property type="project" value="UniProtKB-ARBA"/>
</dbReference>
<comment type="function">
    <text evidence="2 8">Low-potential electron donor to a number of redox enzymes.</text>
</comment>
<dbReference type="InterPro" id="IPR029039">
    <property type="entry name" value="Flavoprotein-like_sf"/>
</dbReference>
<comment type="similarity">
    <text evidence="3 8">Belongs to the flavodoxin family.</text>
</comment>
<evidence type="ECO:0000256" key="8">
    <source>
        <dbReference type="RuleBase" id="RU367037"/>
    </source>
</evidence>
<dbReference type="GO" id="GO:0010181">
    <property type="term" value="F:FMN binding"/>
    <property type="evidence" value="ECO:0007669"/>
    <property type="project" value="UniProtKB-UniRule"/>
</dbReference>